<feature type="chain" id="PRO_5046415767" evidence="1">
    <location>
        <begin position="18"/>
        <end position="475"/>
    </location>
</feature>
<accession>A0ABP0R8D0</accession>
<evidence type="ECO:0000313" key="3">
    <source>
        <dbReference type="Proteomes" id="UP001642484"/>
    </source>
</evidence>
<reference evidence="2 3" key="1">
    <citation type="submission" date="2024-02" db="EMBL/GenBank/DDBJ databases">
        <authorList>
            <person name="Chen Y."/>
            <person name="Shah S."/>
            <person name="Dougan E. K."/>
            <person name="Thang M."/>
            <person name="Chan C."/>
        </authorList>
    </citation>
    <scope>NUCLEOTIDE SEQUENCE [LARGE SCALE GENOMIC DNA]</scope>
</reference>
<keyword evidence="1" id="KW-0732">Signal</keyword>
<organism evidence="2 3">
    <name type="scientific">Durusdinium trenchii</name>
    <dbReference type="NCBI Taxonomy" id="1381693"/>
    <lineage>
        <taxon>Eukaryota</taxon>
        <taxon>Sar</taxon>
        <taxon>Alveolata</taxon>
        <taxon>Dinophyceae</taxon>
        <taxon>Suessiales</taxon>
        <taxon>Symbiodiniaceae</taxon>
        <taxon>Durusdinium</taxon>
    </lineage>
</organism>
<dbReference type="Proteomes" id="UP001642484">
    <property type="component" value="Unassembled WGS sequence"/>
</dbReference>
<gene>
    <name evidence="2" type="ORF">CCMP2556_LOCUS46019</name>
</gene>
<evidence type="ECO:0000256" key="1">
    <source>
        <dbReference type="SAM" id="SignalP"/>
    </source>
</evidence>
<comment type="caution">
    <text evidence="2">The sequence shown here is derived from an EMBL/GenBank/DDBJ whole genome shotgun (WGS) entry which is preliminary data.</text>
</comment>
<sequence>MAVRPWLMRCMVGTCLASPSFLPYCPPVELLGFLTEECQAAAALKEGMMLSFYGHIEELEWAAAEAASAGRLTMREAQDLLSFTESLNLMLCISRHRCAFSTVDDFQLAWNETCDRLLSRAPVAFSSESPCRDGNELMAVMGRLVHKLQSADVAQASTQAVYPADVAPVCQNRSQPHVTKRSRPLLFLQGTYGNHTVSSVSLSILELVEALATAQNRIMSDMVSVNLGAHDGSCGDAVEMDGANCLFDRGGRGVAIEGLELAQALHSRWKDVEVHVGYVSPEEASELVRMSLRKREIQEVDLLKIDLDHADCDFGRRLLEDLPPPAILHVEYNRLLPPPVRYREYFAFKKAGLMGTSWREGRQMAHWAGCSLQSWQDLAQVHQLELFQVTWMDLTFLRRDVAALLDVALIAPEPSQIFTAWLDSFCVAPSRHLYGHQAFASWDLRALADADVDVRCSLARRLWRGEGPRGSELYC</sequence>
<keyword evidence="3" id="KW-1185">Reference proteome</keyword>
<protein>
    <submittedName>
        <fullName evidence="2">Uncharacterized protein</fullName>
    </submittedName>
</protein>
<name>A0ABP0R8D0_9DINO</name>
<proteinExistence type="predicted"/>
<dbReference type="EMBL" id="CAXAMN010025661">
    <property type="protein sequence ID" value="CAK9096822.1"/>
    <property type="molecule type" value="Genomic_DNA"/>
</dbReference>
<feature type="signal peptide" evidence="1">
    <location>
        <begin position="1"/>
        <end position="17"/>
    </location>
</feature>
<evidence type="ECO:0000313" key="2">
    <source>
        <dbReference type="EMBL" id="CAK9096822.1"/>
    </source>
</evidence>